<proteinExistence type="predicted"/>
<keyword evidence="2" id="KW-1185">Reference proteome</keyword>
<comment type="caution">
    <text evidence="1">The sequence shown here is derived from an EMBL/GenBank/DDBJ whole genome shotgun (WGS) entry which is preliminary data.</text>
</comment>
<dbReference type="Proteomes" id="UP000238937">
    <property type="component" value="Unassembled WGS sequence"/>
</dbReference>
<dbReference type="OrthoDB" id="9921277at2"/>
<gene>
    <name evidence="1" type="ORF">C7B77_06025</name>
</gene>
<organism evidence="1 2">
    <name type="scientific">Chamaesiphon polymorphus CCALA 037</name>
    <dbReference type="NCBI Taxonomy" id="2107692"/>
    <lineage>
        <taxon>Bacteria</taxon>
        <taxon>Bacillati</taxon>
        <taxon>Cyanobacteriota</taxon>
        <taxon>Cyanophyceae</taxon>
        <taxon>Gomontiellales</taxon>
        <taxon>Chamaesiphonaceae</taxon>
        <taxon>Chamaesiphon</taxon>
    </lineage>
</organism>
<sequence>MNLIPTVGAENIYFGTTESVLINLLGKPVSIQQLSNTDGYPRDRRILDYGKYFFLINDDCGVISITVEAIATPLLLWDKDISLFSPIDLQGYLGTMGYSANIEHEPPWDDCDVIAIECGVIAYFCEDKLESIEVLEDLAKLRLNYSI</sequence>
<name>A0A2T1GK48_9CYAN</name>
<dbReference type="RefSeq" id="WP_106301490.1">
    <property type="nucleotide sequence ID" value="NZ_PVWO01000048.1"/>
</dbReference>
<protein>
    <submittedName>
        <fullName evidence="1">Uncharacterized protein</fullName>
    </submittedName>
</protein>
<accession>A0A2T1GK48</accession>
<evidence type="ECO:0000313" key="2">
    <source>
        <dbReference type="Proteomes" id="UP000238937"/>
    </source>
</evidence>
<reference evidence="1 2" key="1">
    <citation type="submission" date="2018-03" db="EMBL/GenBank/DDBJ databases">
        <title>The ancient ancestry and fast evolution of plastids.</title>
        <authorList>
            <person name="Moore K.R."/>
            <person name="Magnabosco C."/>
            <person name="Momper L."/>
            <person name="Gold D.A."/>
            <person name="Bosak T."/>
            <person name="Fournier G.P."/>
        </authorList>
    </citation>
    <scope>NUCLEOTIDE SEQUENCE [LARGE SCALE GENOMIC DNA]</scope>
    <source>
        <strain evidence="1 2">CCALA 037</strain>
    </source>
</reference>
<dbReference type="EMBL" id="PVWO01000048">
    <property type="protein sequence ID" value="PSB58097.1"/>
    <property type="molecule type" value="Genomic_DNA"/>
</dbReference>
<dbReference type="AlphaFoldDB" id="A0A2T1GK48"/>
<evidence type="ECO:0000313" key="1">
    <source>
        <dbReference type="EMBL" id="PSB58097.1"/>
    </source>
</evidence>